<keyword evidence="5" id="KW-0804">Transcription</keyword>
<keyword evidence="6" id="KW-0539">Nucleus</keyword>
<comment type="similarity">
    <text evidence="7">Belongs to the NFYC/HAP5 subunit family.</text>
</comment>
<evidence type="ECO:0000256" key="2">
    <source>
        <dbReference type="ARBA" id="ARBA00023015"/>
    </source>
</evidence>
<dbReference type="SUPFAM" id="SSF47113">
    <property type="entry name" value="Histone-fold"/>
    <property type="match status" value="1"/>
</dbReference>
<evidence type="ECO:0000313" key="9">
    <source>
        <dbReference type="EMBL" id="KAK7245822.1"/>
    </source>
</evidence>
<comment type="subcellular location">
    <subcellularLocation>
        <location evidence="1">Nucleus</location>
    </subcellularLocation>
</comment>
<dbReference type="Proteomes" id="UP001372338">
    <property type="component" value="Unassembled WGS sequence"/>
</dbReference>
<protein>
    <recommendedName>
        <fullName evidence="8">Transcription factor CBF/NF-Y/archaeal histone domain-containing protein</fullName>
    </recommendedName>
</protein>
<dbReference type="GO" id="GO:0000981">
    <property type="term" value="F:DNA-binding transcription factor activity, RNA polymerase II-specific"/>
    <property type="evidence" value="ECO:0007669"/>
    <property type="project" value="TreeGrafter"/>
</dbReference>
<sequence>MDPNQQWQQTRVAAGTPNQSYVTNLHAQPNNMVIQPIHPPTHHAIAHYNSSSSSYPSVSPYASPYILKPSPHQQELQQRLNNFWAKQYHEIMTTTDFKSHKLPLTRIKRVMKSNEEVSMVSGEVPIFFAKACEMFISELTMKAWANTDENKRRTLQKEDIAAAIERTEVFDFLAHVVSNDDDDNTEEVDHHDDVYAVGMSREGKAPIENDVTYYYPPPPQQVPSGIPYNNNANASRVAHYYGQQQAHSSSSGALMWPHQQPNHFPKP</sequence>
<evidence type="ECO:0000256" key="3">
    <source>
        <dbReference type="ARBA" id="ARBA00023125"/>
    </source>
</evidence>
<dbReference type="InterPro" id="IPR009072">
    <property type="entry name" value="Histone-fold"/>
</dbReference>
<evidence type="ECO:0000256" key="1">
    <source>
        <dbReference type="ARBA" id="ARBA00004123"/>
    </source>
</evidence>
<keyword evidence="10" id="KW-1185">Reference proteome</keyword>
<evidence type="ECO:0000313" key="10">
    <source>
        <dbReference type="Proteomes" id="UP001372338"/>
    </source>
</evidence>
<dbReference type="AlphaFoldDB" id="A0AAN9HRW6"/>
<evidence type="ECO:0000256" key="5">
    <source>
        <dbReference type="ARBA" id="ARBA00023163"/>
    </source>
</evidence>
<comment type="caution">
    <text evidence="9">The sequence shown here is derived from an EMBL/GenBank/DDBJ whole genome shotgun (WGS) entry which is preliminary data.</text>
</comment>
<dbReference type="GO" id="GO:0005634">
    <property type="term" value="C:nucleus"/>
    <property type="evidence" value="ECO:0007669"/>
    <property type="project" value="UniProtKB-SubCell"/>
</dbReference>
<keyword evidence="4" id="KW-0010">Activator</keyword>
<dbReference type="PANTHER" id="PTHR10252:SF8">
    <property type="entry name" value="NUCLEAR TRANSCRIPTION FACTOR Y SUBUNIT GAMMA"/>
    <property type="match status" value="1"/>
</dbReference>
<reference evidence="9 10" key="1">
    <citation type="submission" date="2024-01" db="EMBL/GenBank/DDBJ databases">
        <title>The genomes of 5 underutilized Papilionoideae crops provide insights into root nodulation and disease resistanc.</title>
        <authorList>
            <person name="Yuan L."/>
        </authorList>
    </citation>
    <scope>NUCLEOTIDE SEQUENCE [LARGE SCALE GENOMIC DNA]</scope>
    <source>
        <strain evidence="9">ZHUSHIDOU_FW_LH</strain>
        <tissue evidence="9">Leaf</tissue>
    </source>
</reference>
<dbReference type="FunFam" id="1.10.20.10:FF:000006">
    <property type="entry name" value="Nuclear transcription factor Y subunit gamma"/>
    <property type="match status" value="1"/>
</dbReference>
<evidence type="ECO:0000256" key="6">
    <source>
        <dbReference type="ARBA" id="ARBA00023242"/>
    </source>
</evidence>
<feature type="domain" description="Transcription factor CBF/NF-Y/archaeal histone" evidence="8">
    <location>
        <begin position="101"/>
        <end position="164"/>
    </location>
</feature>
<gene>
    <name evidence="9" type="ORF">RIF29_40674</name>
</gene>
<dbReference type="Gene3D" id="1.10.20.10">
    <property type="entry name" value="Histone, subunit A"/>
    <property type="match status" value="1"/>
</dbReference>
<organism evidence="9 10">
    <name type="scientific">Crotalaria pallida</name>
    <name type="common">Smooth rattlebox</name>
    <name type="synonym">Crotalaria striata</name>
    <dbReference type="NCBI Taxonomy" id="3830"/>
    <lineage>
        <taxon>Eukaryota</taxon>
        <taxon>Viridiplantae</taxon>
        <taxon>Streptophyta</taxon>
        <taxon>Embryophyta</taxon>
        <taxon>Tracheophyta</taxon>
        <taxon>Spermatophyta</taxon>
        <taxon>Magnoliopsida</taxon>
        <taxon>eudicotyledons</taxon>
        <taxon>Gunneridae</taxon>
        <taxon>Pentapetalae</taxon>
        <taxon>rosids</taxon>
        <taxon>fabids</taxon>
        <taxon>Fabales</taxon>
        <taxon>Fabaceae</taxon>
        <taxon>Papilionoideae</taxon>
        <taxon>50 kb inversion clade</taxon>
        <taxon>genistoids sensu lato</taxon>
        <taxon>core genistoids</taxon>
        <taxon>Crotalarieae</taxon>
        <taxon>Crotalaria</taxon>
    </lineage>
</organism>
<evidence type="ECO:0000259" key="8">
    <source>
        <dbReference type="Pfam" id="PF00808"/>
    </source>
</evidence>
<evidence type="ECO:0000256" key="4">
    <source>
        <dbReference type="ARBA" id="ARBA00023159"/>
    </source>
</evidence>
<dbReference type="GO" id="GO:0000978">
    <property type="term" value="F:RNA polymerase II cis-regulatory region sequence-specific DNA binding"/>
    <property type="evidence" value="ECO:0007669"/>
    <property type="project" value="TreeGrafter"/>
</dbReference>
<evidence type="ECO:0000256" key="7">
    <source>
        <dbReference type="ARBA" id="ARBA00038129"/>
    </source>
</evidence>
<dbReference type="PANTHER" id="PTHR10252">
    <property type="entry name" value="HISTONE-LIKE TRANSCRIPTION FACTOR CCAAT-RELATED"/>
    <property type="match status" value="1"/>
</dbReference>
<dbReference type="Pfam" id="PF00808">
    <property type="entry name" value="CBFD_NFYB_HMF"/>
    <property type="match status" value="1"/>
</dbReference>
<keyword evidence="2" id="KW-0805">Transcription regulation</keyword>
<dbReference type="GO" id="GO:0046982">
    <property type="term" value="F:protein heterodimerization activity"/>
    <property type="evidence" value="ECO:0007669"/>
    <property type="project" value="InterPro"/>
</dbReference>
<name>A0AAN9HRW6_CROPI</name>
<dbReference type="EMBL" id="JAYWIO010000008">
    <property type="protein sequence ID" value="KAK7245822.1"/>
    <property type="molecule type" value="Genomic_DNA"/>
</dbReference>
<dbReference type="InterPro" id="IPR003958">
    <property type="entry name" value="CBFA_NFYB_domain"/>
</dbReference>
<proteinExistence type="inferred from homology"/>
<dbReference type="InterPro" id="IPR050568">
    <property type="entry name" value="Transcr_DNA_Rep_Reg"/>
</dbReference>
<dbReference type="CDD" id="cd22908">
    <property type="entry name" value="HFD_NFYC-like"/>
    <property type="match status" value="1"/>
</dbReference>
<keyword evidence="3" id="KW-0238">DNA-binding</keyword>
<accession>A0AAN9HRW6</accession>